<feature type="transmembrane region" description="Helical" evidence="1">
    <location>
        <begin position="122"/>
        <end position="142"/>
    </location>
</feature>
<feature type="transmembrane region" description="Helical" evidence="1">
    <location>
        <begin position="20"/>
        <end position="37"/>
    </location>
</feature>
<evidence type="ECO:0000313" key="3">
    <source>
        <dbReference type="Proteomes" id="UP000564806"/>
    </source>
</evidence>
<name>A0A850EGI4_9BACL</name>
<feature type="transmembrane region" description="Helical" evidence="1">
    <location>
        <begin position="180"/>
        <end position="198"/>
    </location>
</feature>
<feature type="transmembrane region" description="Helical" evidence="1">
    <location>
        <begin position="149"/>
        <end position="168"/>
    </location>
</feature>
<gene>
    <name evidence="2" type="ORF">HPT30_00980</name>
</gene>
<dbReference type="Proteomes" id="UP000564806">
    <property type="component" value="Unassembled WGS sequence"/>
</dbReference>
<reference evidence="2" key="1">
    <citation type="submission" date="2020-06" db="EMBL/GenBank/DDBJ databases">
        <title>Paenibacillus sp. nov., isolated from soil.</title>
        <authorList>
            <person name="Seo Y.L."/>
        </authorList>
    </citation>
    <scope>NUCLEOTIDE SEQUENCE [LARGE SCALE GENOMIC DNA]</scope>
    <source>
        <strain evidence="2">JW14</strain>
    </source>
</reference>
<feature type="transmembrane region" description="Helical" evidence="1">
    <location>
        <begin position="43"/>
        <end position="62"/>
    </location>
</feature>
<keyword evidence="3" id="KW-1185">Reference proteome</keyword>
<protein>
    <recommendedName>
        <fullName evidence="4">ABC-2 transporter permease</fullName>
    </recommendedName>
</protein>
<evidence type="ECO:0000313" key="2">
    <source>
        <dbReference type="EMBL" id="NUU58970.1"/>
    </source>
</evidence>
<sequence length="224" mass="25391">MNALLWKSFQTLKQQKIRGIVFLLLPVGYLFVLKQSGLSEEMILVLFPATFTLFSSVIHFSMENVISSESILATPITIRKVWLWNLIFIIATGYLYSILLLTVMNLIGFMSIPLSVEGMTQFAAYLTLCFAFLGASNCHYADYSYTKQLIASVFAIINLAGPFLLLLMGSKAEAYLDHTWMIITIAFFIFGFSFIIMLHSSKEKLLMNTQKLVTVYNNTNIIEE</sequence>
<keyword evidence="1" id="KW-1133">Transmembrane helix</keyword>
<accession>A0A850EGI4</accession>
<proteinExistence type="predicted"/>
<evidence type="ECO:0000256" key="1">
    <source>
        <dbReference type="SAM" id="Phobius"/>
    </source>
</evidence>
<keyword evidence="1" id="KW-0472">Membrane</keyword>
<evidence type="ECO:0008006" key="4">
    <source>
        <dbReference type="Google" id="ProtNLM"/>
    </source>
</evidence>
<organism evidence="2 3">
    <name type="scientific">Paenibacillus agri</name>
    <dbReference type="NCBI Taxonomy" id="2744309"/>
    <lineage>
        <taxon>Bacteria</taxon>
        <taxon>Bacillati</taxon>
        <taxon>Bacillota</taxon>
        <taxon>Bacilli</taxon>
        <taxon>Bacillales</taxon>
        <taxon>Paenibacillaceae</taxon>
        <taxon>Paenibacillus</taxon>
    </lineage>
</organism>
<dbReference type="RefSeq" id="WP_175369688.1">
    <property type="nucleotide sequence ID" value="NZ_JABWCS010000169.1"/>
</dbReference>
<dbReference type="EMBL" id="JABWCS010000169">
    <property type="protein sequence ID" value="NUU58970.1"/>
    <property type="molecule type" value="Genomic_DNA"/>
</dbReference>
<dbReference type="AlphaFoldDB" id="A0A850EGI4"/>
<feature type="transmembrane region" description="Helical" evidence="1">
    <location>
        <begin position="83"/>
        <end position="110"/>
    </location>
</feature>
<keyword evidence="1" id="KW-0812">Transmembrane</keyword>
<comment type="caution">
    <text evidence="2">The sequence shown here is derived from an EMBL/GenBank/DDBJ whole genome shotgun (WGS) entry which is preliminary data.</text>
</comment>